<evidence type="ECO:0000256" key="4">
    <source>
        <dbReference type="ARBA" id="ARBA00023212"/>
    </source>
</evidence>
<dbReference type="GO" id="GO:0005524">
    <property type="term" value="F:ATP binding"/>
    <property type="evidence" value="ECO:0007669"/>
    <property type="project" value="UniProtKB-UniRule"/>
</dbReference>
<reference evidence="7" key="2">
    <citation type="submission" date="2025-08" db="UniProtKB">
        <authorList>
            <consortium name="Ensembl"/>
        </authorList>
    </citation>
    <scope>IDENTIFICATION</scope>
</reference>
<dbReference type="Ensembl" id="ENSTNIT00000003701.1">
    <property type="protein sequence ID" value="ENSTNIP00000001415.1"/>
    <property type="gene ID" value="ENSTNIG00000012244.1"/>
</dbReference>
<dbReference type="GO" id="GO:0007018">
    <property type="term" value="P:microtubule-based movement"/>
    <property type="evidence" value="ECO:0007669"/>
    <property type="project" value="InterPro"/>
</dbReference>
<dbReference type="OMA" id="CIGMSGV"/>
<dbReference type="Gene3D" id="3.40.850.10">
    <property type="entry name" value="Kinesin motor domain"/>
    <property type="match status" value="1"/>
</dbReference>
<dbReference type="GeneTree" id="ENSGT00940000162166"/>
<dbReference type="Proteomes" id="UP000007303">
    <property type="component" value="Unassembled WGS sequence"/>
</dbReference>
<dbReference type="GO" id="GO:0003777">
    <property type="term" value="F:microtubule motor activity"/>
    <property type="evidence" value="ECO:0007669"/>
    <property type="project" value="InterPro"/>
</dbReference>
<sequence>MERSLVDERERCNAERQRRKEIHNTLVELRGNIRVHCRVRPVLPFDRVQSSSESSSASLEEVITAISDDTVMVTCVKSGTLGQHKMFEFERVHGPDDSQNVVFEEVKPLLTSLLDGYNVCIMAYGQTGSGKTHTMVGSQPQRSLQGIIPKAAAELFRLISEKPAESHTVEVSVMEVHNNEVFDLLVPDDGGLRRDVVTTSSGTSQVTSLTYKPVCNAAEVMQIIGSVLKLRAQCPTRIHANSSRSHLIVTLTISSKSPNAAALAHACHSFDEPGASAASSSSASPCHSPCPSPSPSVSQAQFRTKLQLVDLAGSECVGMSGVSGAALWEVSCINRSLSALADVLGALAEQRPHVPYRNSKLTHLLQDVIGGDAKLLLMLCVSPTQRFLTESLHSLALGTRARQVQKDLPRQKSATLKKKNQTGAD</sequence>
<dbReference type="Pfam" id="PF00225">
    <property type="entry name" value="Kinesin"/>
    <property type="match status" value="1"/>
</dbReference>
<keyword evidence="4" id="KW-0206">Cytoskeleton</keyword>
<feature type="domain" description="Kinesin motor" evidence="6">
    <location>
        <begin position="32"/>
        <end position="404"/>
    </location>
</feature>
<evidence type="ECO:0000256" key="1">
    <source>
        <dbReference type="ARBA" id="ARBA00004245"/>
    </source>
</evidence>
<dbReference type="SUPFAM" id="SSF52540">
    <property type="entry name" value="P-loop containing nucleoside triphosphate hydrolases"/>
    <property type="match status" value="1"/>
</dbReference>
<evidence type="ECO:0000256" key="5">
    <source>
        <dbReference type="PROSITE-ProRule" id="PRU00283"/>
    </source>
</evidence>
<comment type="subcellular location">
    <subcellularLocation>
        <location evidence="1">Cytoplasm</location>
        <location evidence="1">Cytoskeleton</location>
    </subcellularLocation>
</comment>
<protein>
    <submittedName>
        <fullName evidence="7">Kinesin family member 25</fullName>
    </submittedName>
</protein>
<dbReference type="InterPro" id="IPR027417">
    <property type="entry name" value="P-loop_NTPase"/>
</dbReference>
<reference evidence="8" key="1">
    <citation type="journal article" date="2004" name="Nature">
        <title>Genome duplication in the teleost fish Tetraodon nigroviridis reveals the early vertebrate proto-karyotype.</title>
        <authorList>
            <person name="Jaillon O."/>
            <person name="Aury J.-M."/>
            <person name="Brunet F."/>
            <person name="Petit J.-L."/>
            <person name="Stange-Thomann N."/>
            <person name="Mauceli E."/>
            <person name="Bouneau L."/>
            <person name="Fischer C."/>
            <person name="Ozouf-Costaz C."/>
            <person name="Bernot A."/>
            <person name="Nicaud S."/>
            <person name="Jaffe D."/>
            <person name="Fisher S."/>
            <person name="Lutfalla G."/>
            <person name="Dossat C."/>
            <person name="Segurens B."/>
            <person name="Dasilva C."/>
            <person name="Salanoubat M."/>
            <person name="Levy M."/>
            <person name="Boudet N."/>
            <person name="Castellano S."/>
            <person name="Anthouard V."/>
            <person name="Jubin C."/>
            <person name="Castelli V."/>
            <person name="Katinka M."/>
            <person name="Vacherie B."/>
            <person name="Biemont C."/>
            <person name="Skalli Z."/>
            <person name="Cattolico L."/>
            <person name="Poulain J."/>
            <person name="De Berardinis V."/>
            <person name="Cruaud C."/>
            <person name="Duprat S."/>
            <person name="Brottier P."/>
            <person name="Coutanceau J.-P."/>
            <person name="Gouzy J."/>
            <person name="Parra G."/>
            <person name="Lardier G."/>
            <person name="Chapple C."/>
            <person name="McKernan K.J."/>
            <person name="McEwan P."/>
            <person name="Bosak S."/>
            <person name="Kellis M."/>
            <person name="Volff J.-N."/>
            <person name="Guigo R."/>
            <person name="Zody M.C."/>
            <person name="Mesirov J."/>
            <person name="Lindblad-Toh K."/>
            <person name="Birren B."/>
            <person name="Nusbaum C."/>
            <person name="Kahn D."/>
            <person name="Robinson-Rechavi M."/>
            <person name="Laudet V."/>
            <person name="Schachter V."/>
            <person name="Quetier F."/>
            <person name="Saurin W."/>
            <person name="Scarpelli C."/>
            <person name="Wincker P."/>
            <person name="Lander E.S."/>
            <person name="Weissenbach J."/>
            <person name="Roest Crollius H."/>
        </authorList>
    </citation>
    <scope>NUCLEOTIDE SEQUENCE [LARGE SCALE GENOMIC DNA]</scope>
</reference>
<keyword evidence="8" id="KW-1185">Reference proteome</keyword>
<dbReference type="PRINTS" id="PR00380">
    <property type="entry name" value="KINESINHEAVY"/>
</dbReference>
<evidence type="ECO:0000259" key="6">
    <source>
        <dbReference type="PROSITE" id="PS50067"/>
    </source>
</evidence>
<dbReference type="PANTHER" id="PTHR47972:SF63">
    <property type="entry name" value="KINESIN FAMILY MEMBER 25"/>
    <property type="match status" value="1"/>
</dbReference>
<dbReference type="FunCoup" id="H3BZJ9">
    <property type="interactions" value="8"/>
</dbReference>
<dbReference type="InterPro" id="IPR027640">
    <property type="entry name" value="Kinesin-like_fam"/>
</dbReference>
<reference evidence="7" key="3">
    <citation type="submission" date="2025-09" db="UniProtKB">
        <authorList>
            <consortium name="Ensembl"/>
        </authorList>
    </citation>
    <scope>IDENTIFICATION</scope>
</reference>
<dbReference type="InParanoid" id="H3BZJ9"/>
<accession>H3BZJ9</accession>
<dbReference type="GO" id="GO:0008017">
    <property type="term" value="F:microtubule binding"/>
    <property type="evidence" value="ECO:0007669"/>
    <property type="project" value="InterPro"/>
</dbReference>
<keyword evidence="4" id="KW-0963">Cytoplasm</keyword>
<evidence type="ECO:0000313" key="7">
    <source>
        <dbReference type="Ensembl" id="ENSTNIP00000001415.1"/>
    </source>
</evidence>
<dbReference type="STRING" id="99883.ENSTNIP00000001415"/>
<dbReference type="SMART" id="SM00129">
    <property type="entry name" value="KISc"/>
    <property type="match status" value="1"/>
</dbReference>
<keyword evidence="3 5" id="KW-0067">ATP-binding</keyword>
<dbReference type="PANTHER" id="PTHR47972">
    <property type="entry name" value="KINESIN-LIKE PROTEIN KLP-3"/>
    <property type="match status" value="1"/>
</dbReference>
<comment type="similarity">
    <text evidence="5">Belongs to the TRAFAC class myosin-kinesin ATPase superfamily. Kinesin family.</text>
</comment>
<evidence type="ECO:0000256" key="2">
    <source>
        <dbReference type="ARBA" id="ARBA00022741"/>
    </source>
</evidence>
<organism evidence="7 8">
    <name type="scientific">Tetraodon nigroviridis</name>
    <name type="common">Spotted green pufferfish</name>
    <name type="synonym">Chelonodon nigroviridis</name>
    <dbReference type="NCBI Taxonomy" id="99883"/>
    <lineage>
        <taxon>Eukaryota</taxon>
        <taxon>Metazoa</taxon>
        <taxon>Chordata</taxon>
        <taxon>Craniata</taxon>
        <taxon>Vertebrata</taxon>
        <taxon>Euteleostomi</taxon>
        <taxon>Actinopterygii</taxon>
        <taxon>Neopterygii</taxon>
        <taxon>Teleostei</taxon>
        <taxon>Neoteleostei</taxon>
        <taxon>Acanthomorphata</taxon>
        <taxon>Eupercaria</taxon>
        <taxon>Tetraodontiformes</taxon>
        <taxon>Tetradontoidea</taxon>
        <taxon>Tetraodontidae</taxon>
        <taxon>Tetraodon</taxon>
    </lineage>
</organism>
<evidence type="ECO:0000313" key="8">
    <source>
        <dbReference type="Proteomes" id="UP000007303"/>
    </source>
</evidence>
<dbReference type="InterPro" id="IPR001752">
    <property type="entry name" value="Kinesin_motor_dom"/>
</dbReference>
<dbReference type="InterPro" id="IPR036961">
    <property type="entry name" value="Kinesin_motor_dom_sf"/>
</dbReference>
<name>H3BZJ9_TETNG</name>
<proteinExistence type="inferred from homology"/>
<dbReference type="PROSITE" id="PS50067">
    <property type="entry name" value="KINESIN_MOTOR_2"/>
    <property type="match status" value="1"/>
</dbReference>
<evidence type="ECO:0000256" key="3">
    <source>
        <dbReference type="ARBA" id="ARBA00022840"/>
    </source>
</evidence>
<dbReference type="AlphaFoldDB" id="H3BZJ9"/>
<keyword evidence="5" id="KW-0505">Motor protein</keyword>
<dbReference type="GO" id="GO:0015630">
    <property type="term" value="C:microtubule cytoskeleton"/>
    <property type="evidence" value="ECO:0007669"/>
    <property type="project" value="TreeGrafter"/>
</dbReference>
<feature type="binding site" evidence="5">
    <location>
        <begin position="125"/>
        <end position="132"/>
    </location>
    <ligand>
        <name>ATP</name>
        <dbReference type="ChEBI" id="CHEBI:30616"/>
    </ligand>
</feature>
<keyword evidence="2 5" id="KW-0547">Nucleotide-binding</keyword>